<keyword evidence="1" id="KW-1005">Bacterial flagellum biogenesis</keyword>
<feature type="domain" description="FlgD Tudor-like" evidence="4">
    <location>
        <begin position="85"/>
        <end position="221"/>
    </location>
</feature>
<gene>
    <name evidence="5" type="primary">flgD</name>
    <name evidence="5" type="ORF">KBTEX_00003</name>
</gene>
<dbReference type="Pfam" id="PF03963">
    <property type="entry name" value="FlgD"/>
    <property type="match status" value="1"/>
</dbReference>
<dbReference type="InterPro" id="IPR025965">
    <property type="entry name" value="FlgD/Vpr_Ig-like"/>
</dbReference>
<sequence length="224" mass="23238">MTTVTGTSSASQQAAMSSSQAENDRTELGQQDFLKLMTTQLQNQDPMNPMENAEFMSQMAQFTSASGIQSLQSSFSDFQSSMTASQSLQAAGLVGRKVTAESDTGHLPQDGELSGTVELDAGVGNLTVSIVDGTGTRVAEMALGAQDAGSVDFSWDGENANGERLPSGDYQVVAETTTTDGVTTQPVRIAGEVTSVALAGNGRTPTLTVDGVGDISLSDVRKVQ</sequence>
<dbReference type="Pfam" id="PF13861">
    <property type="entry name" value="FLgD_tudor"/>
    <property type="match status" value="1"/>
</dbReference>
<dbReference type="EMBL" id="MN079076">
    <property type="protein sequence ID" value="QEA03703.1"/>
    <property type="molecule type" value="Genomic_DNA"/>
</dbReference>
<name>A0A5B8R771_9ZZZZ</name>
<feature type="compositionally biased region" description="Low complexity" evidence="2">
    <location>
        <begin position="8"/>
        <end position="21"/>
    </location>
</feature>
<dbReference type="InterPro" id="IPR005648">
    <property type="entry name" value="FlgD"/>
</dbReference>
<dbReference type="Pfam" id="PF13860">
    <property type="entry name" value="FlgD_ig"/>
    <property type="match status" value="1"/>
</dbReference>
<evidence type="ECO:0000256" key="1">
    <source>
        <dbReference type="ARBA" id="ARBA00022795"/>
    </source>
</evidence>
<evidence type="ECO:0000259" key="4">
    <source>
        <dbReference type="Pfam" id="PF13861"/>
    </source>
</evidence>
<dbReference type="Gene3D" id="2.60.40.4070">
    <property type="match status" value="1"/>
</dbReference>
<evidence type="ECO:0000256" key="2">
    <source>
        <dbReference type="SAM" id="MobiDB-lite"/>
    </source>
</evidence>
<feature type="region of interest" description="Disordered" evidence="2">
    <location>
        <begin position="1"/>
        <end position="28"/>
    </location>
</feature>
<accession>A0A5B8R771</accession>
<evidence type="ECO:0000313" key="5">
    <source>
        <dbReference type="EMBL" id="QEA03703.1"/>
    </source>
</evidence>
<proteinExistence type="predicted"/>
<feature type="domain" description="FlgD/Vpr Ig-like" evidence="3">
    <location>
        <begin position="109"/>
        <end position="179"/>
    </location>
</feature>
<dbReference type="InterPro" id="IPR025963">
    <property type="entry name" value="FLgD_Tudor"/>
</dbReference>
<protein>
    <submittedName>
        <fullName evidence="5">Basal-body rod modification protein FlgD</fullName>
    </submittedName>
</protein>
<dbReference type="AlphaFoldDB" id="A0A5B8R771"/>
<organism evidence="5">
    <name type="scientific">uncultured organism</name>
    <dbReference type="NCBI Taxonomy" id="155900"/>
    <lineage>
        <taxon>unclassified sequences</taxon>
        <taxon>environmental samples</taxon>
    </lineage>
</organism>
<reference evidence="5" key="1">
    <citation type="submission" date="2019-06" db="EMBL/GenBank/DDBJ databases">
        <authorList>
            <person name="Murdoch R.W."/>
            <person name="Fathepure B."/>
        </authorList>
    </citation>
    <scope>NUCLEOTIDE SEQUENCE</scope>
</reference>
<evidence type="ECO:0000259" key="3">
    <source>
        <dbReference type="Pfam" id="PF13860"/>
    </source>
</evidence>
<dbReference type="Gene3D" id="2.30.30.910">
    <property type="match status" value="1"/>
</dbReference>